<dbReference type="InterPro" id="IPR043502">
    <property type="entry name" value="DNA/RNA_pol_sf"/>
</dbReference>
<dbReference type="Pfam" id="PF00078">
    <property type="entry name" value="RVT_1"/>
    <property type="match status" value="1"/>
</dbReference>
<dbReference type="InterPro" id="IPR025960">
    <property type="entry name" value="RVT_N"/>
</dbReference>
<sequence>MPKTDSTRNTVGCGQTKPAIKWEDIPWRELERRIYKLQKRIYQAASRGDVRTVRRLQKTLLRSWSAKTLAVRKVTQDNQGKKRAGIDGIKSLSPSKRLKLVNRLKLTDKAKPTRRVWIPKPGRDGAYKPPNRIRGTAPHEKRPLGIPCMSDRALQALVKLALEPEWEAYFEPNSYGFRPGRGCHDVKEAIFNQIRYKAKYVLDADITKCFDKINHEKLLQKLNTFPTLRRQIRAWLKAGVMDGGKLFPTDEGTPQGGVVSPLLANIALHGMEEIIKSFAENPGDFKKEFSRNDRRERKKSISLIRYADDFVLIHESLAIVKKGKEIIETWLKELGLTLKPEKTRITHTLDKHQGNVGFNFLGFNVRQYRCGIHKDMKNPKGKHLGFTLTIRPQREKILEHYKKLSDIVDAHKAAPQAALISKLNPVIRGWSNYYRTVVSSEEKSLLDFLLFKKLSSWAKSRHPNQGVKEIMEKYWHKKKLGKWNFCTVKNGKPEFELLKHSEIRKKIHKKVEGKASPYNGDLIYWSTRKGENPLMPTKYAKLLKEQNGKCNQCGLFFKDGDNFEIDHIIPKSLGGKNNKENKQLLHRHCHDKKTASDGSLGNKSDCNSVKPKSQSNTLKYKWVDDMLVTQF</sequence>
<dbReference type="SMART" id="SM00507">
    <property type="entry name" value="HNHc"/>
    <property type="match status" value="1"/>
</dbReference>
<dbReference type="GO" id="GO:0008270">
    <property type="term" value="F:zinc ion binding"/>
    <property type="evidence" value="ECO:0007669"/>
    <property type="project" value="InterPro"/>
</dbReference>
<dbReference type="PROSITE" id="PS50878">
    <property type="entry name" value="RT_POL"/>
    <property type="match status" value="1"/>
</dbReference>
<dbReference type="PANTHER" id="PTHR34047">
    <property type="entry name" value="NUCLEAR INTRON MATURASE 1, MITOCHONDRIAL-RELATED"/>
    <property type="match status" value="1"/>
</dbReference>
<feature type="domain" description="Reverse transcriptase" evidence="2">
    <location>
        <begin position="99"/>
        <end position="365"/>
    </location>
</feature>
<dbReference type="KEGG" id="cyj:Cyan7822_2805"/>
<dbReference type="HOGENOM" id="CLU_013584_15_4_3"/>
<dbReference type="GO" id="GO:0003676">
    <property type="term" value="F:nucleic acid binding"/>
    <property type="evidence" value="ECO:0007669"/>
    <property type="project" value="InterPro"/>
</dbReference>
<dbReference type="GO" id="GO:0003964">
    <property type="term" value="F:RNA-directed DNA polymerase activity"/>
    <property type="evidence" value="ECO:0007669"/>
    <property type="project" value="UniProtKB-KW"/>
</dbReference>
<proteinExistence type="predicted"/>
<dbReference type="InterPro" id="IPR000477">
    <property type="entry name" value="RT_dom"/>
</dbReference>
<dbReference type="InterPro" id="IPR013597">
    <property type="entry name" value="Mat_intron_G2"/>
</dbReference>
<keyword evidence="3" id="KW-0695">RNA-directed DNA polymerase</keyword>
<gene>
    <name evidence="3" type="ordered locus">Cyan7822_2805</name>
</gene>
<dbReference type="EMBL" id="CP002198">
    <property type="protein sequence ID" value="ADN14766.1"/>
    <property type="molecule type" value="Genomic_DNA"/>
</dbReference>
<dbReference type="PANTHER" id="PTHR34047:SF10">
    <property type="entry name" value="GROUP II INTRON-ASSOCIATED OPEN READING FRAME"/>
    <property type="match status" value="1"/>
</dbReference>
<feature type="region of interest" description="Disordered" evidence="1">
    <location>
        <begin position="591"/>
        <end position="613"/>
    </location>
</feature>
<feature type="compositionally biased region" description="Polar residues" evidence="1">
    <location>
        <begin position="596"/>
        <end position="613"/>
    </location>
</feature>
<evidence type="ECO:0000259" key="2">
    <source>
        <dbReference type="PROSITE" id="PS50878"/>
    </source>
</evidence>
<dbReference type="CDD" id="cd01651">
    <property type="entry name" value="RT_G2_intron"/>
    <property type="match status" value="1"/>
</dbReference>
<evidence type="ECO:0000313" key="3">
    <source>
        <dbReference type="EMBL" id="ADN14766.1"/>
    </source>
</evidence>
<dbReference type="eggNOG" id="COG1403">
    <property type="taxonomic scope" value="Bacteria"/>
</dbReference>
<dbReference type="InterPro" id="IPR002711">
    <property type="entry name" value="HNH"/>
</dbReference>
<dbReference type="InterPro" id="IPR051083">
    <property type="entry name" value="GrpII_Intron_Splice-Mob/Def"/>
</dbReference>
<feature type="region of interest" description="Disordered" evidence="1">
    <location>
        <begin position="117"/>
        <end position="144"/>
    </location>
</feature>
<dbReference type="CDD" id="cd00085">
    <property type="entry name" value="HNHc"/>
    <property type="match status" value="1"/>
</dbReference>
<protein>
    <submittedName>
        <fullName evidence="3">RNA-directed DNA polymerase (Reverse transcriptase)</fullName>
    </submittedName>
</protein>
<dbReference type="AlphaFoldDB" id="E0U6K7"/>
<dbReference type="OrthoDB" id="416072at2"/>
<evidence type="ECO:0000313" key="4">
    <source>
        <dbReference type="Proteomes" id="UP000008206"/>
    </source>
</evidence>
<name>E0U6K7_GLOV7</name>
<accession>E0U6K7</accession>
<dbReference type="Pfam" id="PF13655">
    <property type="entry name" value="RVT_N"/>
    <property type="match status" value="1"/>
</dbReference>
<keyword evidence="3" id="KW-0548">Nucleotidyltransferase</keyword>
<dbReference type="Pfam" id="PF08388">
    <property type="entry name" value="GIIM"/>
    <property type="match status" value="1"/>
</dbReference>
<dbReference type="eggNOG" id="COG3344">
    <property type="taxonomic scope" value="Bacteria"/>
</dbReference>
<dbReference type="STRING" id="497965.Cyan7822_2805"/>
<dbReference type="Gene3D" id="1.10.30.50">
    <property type="match status" value="1"/>
</dbReference>
<keyword evidence="3" id="KW-0808">Transferase</keyword>
<evidence type="ECO:0000256" key="1">
    <source>
        <dbReference type="SAM" id="MobiDB-lite"/>
    </source>
</evidence>
<dbReference type="InterPro" id="IPR003615">
    <property type="entry name" value="HNH_nuc"/>
</dbReference>
<dbReference type="RefSeq" id="WP_013322871.1">
    <property type="nucleotide sequence ID" value="NC_014501.1"/>
</dbReference>
<keyword evidence="4" id="KW-1185">Reference proteome</keyword>
<dbReference type="GO" id="GO:0004519">
    <property type="term" value="F:endonuclease activity"/>
    <property type="evidence" value="ECO:0007669"/>
    <property type="project" value="InterPro"/>
</dbReference>
<organism evidence="3 4">
    <name type="scientific">Gloeothece verrucosa (strain PCC 7822)</name>
    <name type="common">Cyanothece sp. (strain PCC 7822)</name>
    <dbReference type="NCBI Taxonomy" id="497965"/>
    <lineage>
        <taxon>Bacteria</taxon>
        <taxon>Bacillati</taxon>
        <taxon>Cyanobacteriota</taxon>
        <taxon>Cyanophyceae</taxon>
        <taxon>Oscillatoriophycideae</taxon>
        <taxon>Chroococcales</taxon>
        <taxon>Aphanothecaceae</taxon>
        <taxon>Gloeothece</taxon>
        <taxon>Gloeothece verrucosa</taxon>
    </lineage>
</organism>
<dbReference type="SUPFAM" id="SSF56672">
    <property type="entry name" value="DNA/RNA polymerases"/>
    <property type="match status" value="1"/>
</dbReference>
<dbReference type="Proteomes" id="UP000008206">
    <property type="component" value="Chromosome"/>
</dbReference>
<reference evidence="4" key="1">
    <citation type="journal article" date="2011" name="MBio">
        <title>Novel metabolic attributes of the genus Cyanothece, comprising a group of unicellular nitrogen-fixing Cyanobacteria.</title>
        <authorList>
            <person name="Bandyopadhyay A."/>
            <person name="Elvitigala T."/>
            <person name="Welsh E."/>
            <person name="Stockel J."/>
            <person name="Liberton M."/>
            <person name="Min H."/>
            <person name="Sherman L.A."/>
            <person name="Pakrasi H.B."/>
        </authorList>
    </citation>
    <scope>NUCLEOTIDE SEQUENCE [LARGE SCALE GENOMIC DNA]</scope>
    <source>
        <strain evidence="4">PCC 7822</strain>
    </source>
</reference>
<dbReference type="Pfam" id="PF01844">
    <property type="entry name" value="HNH"/>
    <property type="match status" value="1"/>
</dbReference>